<keyword evidence="10" id="KW-0539">Nucleus</keyword>
<evidence type="ECO:0000256" key="4">
    <source>
        <dbReference type="ARBA" id="ARBA00006958"/>
    </source>
</evidence>
<dbReference type="KEGG" id="lak:106151001"/>
<organism evidence="14 15">
    <name type="scientific">Lingula anatina</name>
    <name type="common">Brachiopod</name>
    <name type="synonym">Lingula unguis</name>
    <dbReference type="NCBI Taxonomy" id="7574"/>
    <lineage>
        <taxon>Eukaryota</taxon>
        <taxon>Metazoa</taxon>
        <taxon>Spiralia</taxon>
        <taxon>Lophotrochozoa</taxon>
        <taxon>Brachiopoda</taxon>
        <taxon>Linguliformea</taxon>
        <taxon>Lingulata</taxon>
        <taxon>Lingulida</taxon>
        <taxon>Linguloidea</taxon>
        <taxon>Lingulidae</taxon>
        <taxon>Lingula</taxon>
    </lineage>
</organism>
<keyword evidence="9" id="KW-0378">Hydrolase</keyword>
<accession>A0A1S3H205</accession>
<dbReference type="PANTHER" id="PTHR22930">
    <property type="match status" value="1"/>
</dbReference>
<comment type="cofactor">
    <cofactor evidence="1">
        <name>a divalent metal cation</name>
        <dbReference type="ChEBI" id="CHEBI:60240"/>
    </cofactor>
</comment>
<comment type="function">
    <text evidence="12">Transposase-derived protein that may have nuclease activity. Does not have transposase activity.</text>
</comment>
<evidence type="ECO:0000256" key="10">
    <source>
        <dbReference type="ARBA" id="ARBA00023242"/>
    </source>
</evidence>
<evidence type="ECO:0000256" key="2">
    <source>
        <dbReference type="ARBA" id="ARBA00004123"/>
    </source>
</evidence>
<dbReference type="Proteomes" id="UP000085678">
    <property type="component" value="Unplaced"/>
</dbReference>
<dbReference type="InParanoid" id="A0A1S3H205"/>
<gene>
    <name evidence="15" type="primary">LOC106151001</name>
</gene>
<evidence type="ECO:0000256" key="12">
    <source>
        <dbReference type="ARBA" id="ARBA00045850"/>
    </source>
</evidence>
<proteinExistence type="inferred from homology"/>
<evidence type="ECO:0000313" key="15">
    <source>
        <dbReference type="RefSeq" id="XP_013379511.1"/>
    </source>
</evidence>
<dbReference type="InterPro" id="IPR045249">
    <property type="entry name" value="HARBI1-like"/>
</dbReference>
<dbReference type="FunCoup" id="A0A1S3H205">
    <property type="interactions" value="2"/>
</dbReference>
<evidence type="ECO:0000259" key="13">
    <source>
        <dbReference type="Pfam" id="PF13359"/>
    </source>
</evidence>
<evidence type="ECO:0000256" key="3">
    <source>
        <dbReference type="ARBA" id="ARBA00004496"/>
    </source>
</evidence>
<keyword evidence="7" id="KW-0540">Nuclease</keyword>
<evidence type="ECO:0000256" key="9">
    <source>
        <dbReference type="ARBA" id="ARBA00022801"/>
    </source>
</evidence>
<evidence type="ECO:0000256" key="7">
    <source>
        <dbReference type="ARBA" id="ARBA00022722"/>
    </source>
</evidence>
<reference evidence="15" key="1">
    <citation type="submission" date="2025-08" db="UniProtKB">
        <authorList>
            <consortium name="RefSeq"/>
        </authorList>
    </citation>
    <scope>IDENTIFICATION</scope>
    <source>
        <tissue evidence="15">Gonads</tissue>
    </source>
</reference>
<dbReference type="GO" id="GO:0005737">
    <property type="term" value="C:cytoplasm"/>
    <property type="evidence" value="ECO:0007669"/>
    <property type="project" value="UniProtKB-SubCell"/>
</dbReference>
<comment type="subcellular location">
    <subcellularLocation>
        <location evidence="3">Cytoplasm</location>
    </subcellularLocation>
    <subcellularLocation>
        <location evidence="2">Nucleus</location>
    </subcellularLocation>
</comment>
<dbReference type="InterPro" id="IPR027806">
    <property type="entry name" value="HARBI1_dom"/>
</dbReference>
<dbReference type="GO" id="GO:0016787">
    <property type="term" value="F:hydrolase activity"/>
    <property type="evidence" value="ECO:0007669"/>
    <property type="project" value="UniProtKB-KW"/>
</dbReference>
<feature type="domain" description="DDE Tnp4" evidence="13">
    <location>
        <begin position="153"/>
        <end position="303"/>
    </location>
</feature>
<dbReference type="Pfam" id="PF13359">
    <property type="entry name" value="DDE_Tnp_4"/>
    <property type="match status" value="1"/>
</dbReference>
<dbReference type="PANTHER" id="PTHR22930:SF289">
    <property type="entry name" value="DDE TNP4 DOMAIN-CONTAINING PROTEIN-RELATED"/>
    <property type="match status" value="1"/>
</dbReference>
<dbReference type="OrthoDB" id="5964668at2759"/>
<evidence type="ECO:0000256" key="5">
    <source>
        <dbReference type="ARBA" id="ARBA00015519"/>
    </source>
</evidence>
<dbReference type="RefSeq" id="XP_013379511.1">
    <property type="nucleotide sequence ID" value="XM_013524057.1"/>
</dbReference>
<keyword evidence="6" id="KW-0963">Cytoplasm</keyword>
<sequence length="348" mass="39747">MAYLLRFHRNPQQYNPPRQRRERTFRREVFDFDGYTDSELRARFRFGREGINLIERMLEEELQPATGRSCSLSVREQVLIALRFYACGSYLQVVGDTIGVDKGTVCRVVRKVSLALCRRKDQLIQFPTDPREKATIRRGFFRIARFPGVIGCLDGTHIRITAPTINEPAFVNRKNYHSLNVQAICDHKGRFTNIVAQWPGSVHDAHIFSTSAVGRHLNQNQQPEDGVLLGDSGYACRPYLMTPYLHPVGRAQRRFNRAHRSTRYLIERVFGMWKKRFGCLNIGFRMAPARVSTIVGACAILHNIAINLKEPIPDNVQVPADNGDMGVQYQGPQDGRAVRDHLATTYFA</sequence>
<evidence type="ECO:0000256" key="11">
    <source>
        <dbReference type="ARBA" id="ARBA00030126"/>
    </source>
</evidence>
<keyword evidence="14" id="KW-1185">Reference proteome</keyword>
<dbReference type="GO" id="GO:0004518">
    <property type="term" value="F:nuclease activity"/>
    <property type="evidence" value="ECO:0007669"/>
    <property type="project" value="UniProtKB-KW"/>
</dbReference>
<dbReference type="InterPro" id="IPR026103">
    <property type="entry name" value="HARBI1_animal"/>
</dbReference>
<dbReference type="GO" id="GO:0046872">
    <property type="term" value="F:metal ion binding"/>
    <property type="evidence" value="ECO:0007669"/>
    <property type="project" value="UniProtKB-KW"/>
</dbReference>
<dbReference type="GeneID" id="106151001"/>
<dbReference type="GO" id="GO:0005634">
    <property type="term" value="C:nucleus"/>
    <property type="evidence" value="ECO:0007669"/>
    <property type="project" value="UniProtKB-SubCell"/>
</dbReference>
<evidence type="ECO:0000256" key="8">
    <source>
        <dbReference type="ARBA" id="ARBA00022723"/>
    </source>
</evidence>
<evidence type="ECO:0000313" key="14">
    <source>
        <dbReference type="Proteomes" id="UP000085678"/>
    </source>
</evidence>
<dbReference type="PRINTS" id="PR02086">
    <property type="entry name" value="PUTNUCHARBI1"/>
</dbReference>
<name>A0A1S3H205_LINAN</name>
<evidence type="ECO:0000256" key="1">
    <source>
        <dbReference type="ARBA" id="ARBA00001968"/>
    </source>
</evidence>
<dbReference type="AlphaFoldDB" id="A0A1S3H205"/>
<protein>
    <recommendedName>
        <fullName evidence="5">Putative nuclease HARBI1</fullName>
    </recommendedName>
    <alternativeName>
        <fullName evidence="11">Harbinger transposase-derived nuclease</fullName>
    </alternativeName>
</protein>
<keyword evidence="8" id="KW-0479">Metal-binding</keyword>
<evidence type="ECO:0000256" key="6">
    <source>
        <dbReference type="ARBA" id="ARBA00022490"/>
    </source>
</evidence>
<comment type="similarity">
    <text evidence="4">Belongs to the HARBI1 family.</text>
</comment>